<dbReference type="Pfam" id="PF01754">
    <property type="entry name" value="zf-A20"/>
    <property type="match status" value="1"/>
</dbReference>
<accession>A0A915E9N4</accession>
<dbReference type="GO" id="GO:0031267">
    <property type="term" value="F:small GTPase binding"/>
    <property type="evidence" value="ECO:0007669"/>
    <property type="project" value="TreeGrafter"/>
</dbReference>
<dbReference type="PROSITE" id="PS51036">
    <property type="entry name" value="ZF_A20"/>
    <property type="match status" value="1"/>
</dbReference>
<sequence>MTSNFLYDSGVKVQITEQELLCKNNCGFYGTPQWKGLCSSCWRSHQQEDKKKQDYAKNKLLLSQEEAEKRRKNAEFRAASTIKSLLPKSASISLFSSNSPSEHMSPSSSSSLFSNAAPMGLRPSSPDSLSAAQTFQKYLGETFVPNVVRDLEKQCGLFMDKLFRSEHLAMDDLSEMVQGLYRSMNEKFSRLNISPDECKVTNFMIELENYICGRAYSILFCTRTDEEAQDLSLQERIRSLHWVTHGFLETSLDFSSNKVQDFLDDAVTEIVDMNSYRLVGQKLDCLIRCSEAIFEALKESRSGAPASADDFLPVLIYVILKANPPLIQSNLKFISRFALPSRVMRGHSGYYFTHLSCALQWIQHEMNAKSFNLTHEEFEAYTNGRVVAPTRNSVSTSDDRVEEKFEEDTARFRKSVAIFKEQFPSEEVKEIIQSLHKDDSKQEQKRLRQ</sequence>
<dbReference type="GO" id="GO:0005829">
    <property type="term" value="C:cytosol"/>
    <property type="evidence" value="ECO:0007669"/>
    <property type="project" value="TreeGrafter"/>
</dbReference>
<dbReference type="GO" id="GO:0016192">
    <property type="term" value="P:vesicle-mediated transport"/>
    <property type="evidence" value="ECO:0007669"/>
    <property type="project" value="InterPro"/>
</dbReference>
<dbReference type="GO" id="GO:0008270">
    <property type="term" value="F:zinc ion binding"/>
    <property type="evidence" value="ECO:0007669"/>
    <property type="project" value="UniProtKB-KW"/>
</dbReference>
<evidence type="ECO:0000256" key="3">
    <source>
        <dbReference type="ARBA" id="ARBA00022833"/>
    </source>
</evidence>
<dbReference type="Proteomes" id="UP000887574">
    <property type="component" value="Unplaced"/>
</dbReference>
<keyword evidence="7" id="KW-1185">Reference proteome</keyword>
<dbReference type="WBParaSite" id="jg3836">
    <property type="protein sequence ID" value="jg3836"/>
    <property type="gene ID" value="jg3836"/>
</dbReference>
<feature type="domain" description="VPS9" evidence="6">
    <location>
        <begin position="227"/>
        <end position="371"/>
    </location>
</feature>
<evidence type="ECO:0000259" key="6">
    <source>
        <dbReference type="PROSITE" id="PS51205"/>
    </source>
</evidence>
<feature type="compositionally biased region" description="Low complexity" evidence="4">
    <location>
        <begin position="97"/>
        <end position="114"/>
    </location>
</feature>
<feature type="region of interest" description="Disordered" evidence="4">
    <location>
        <begin position="97"/>
        <end position="119"/>
    </location>
</feature>
<evidence type="ECO:0000256" key="2">
    <source>
        <dbReference type="ARBA" id="ARBA00022771"/>
    </source>
</evidence>
<feature type="domain" description="A20-type" evidence="5">
    <location>
        <begin position="16"/>
        <end position="50"/>
    </location>
</feature>
<evidence type="ECO:0000259" key="5">
    <source>
        <dbReference type="PROSITE" id="PS51036"/>
    </source>
</evidence>
<keyword evidence="1" id="KW-0479">Metal-binding</keyword>
<evidence type="ECO:0000256" key="4">
    <source>
        <dbReference type="SAM" id="MobiDB-lite"/>
    </source>
</evidence>
<proteinExistence type="predicted"/>
<dbReference type="GO" id="GO:0030139">
    <property type="term" value="C:endocytic vesicle"/>
    <property type="evidence" value="ECO:0007669"/>
    <property type="project" value="TreeGrafter"/>
</dbReference>
<dbReference type="SUPFAM" id="SSF57716">
    <property type="entry name" value="Glucocorticoid receptor-like (DNA-binding domain)"/>
    <property type="match status" value="1"/>
</dbReference>
<dbReference type="PANTHER" id="PTHR23101">
    <property type="entry name" value="RAB GDP/GTP EXCHANGE FACTOR"/>
    <property type="match status" value="1"/>
</dbReference>
<keyword evidence="2" id="KW-0863">Zinc-finger</keyword>
<dbReference type="InterPro" id="IPR037191">
    <property type="entry name" value="VPS9_dom_sf"/>
</dbReference>
<organism evidence="7 8">
    <name type="scientific">Ditylenchus dipsaci</name>
    <dbReference type="NCBI Taxonomy" id="166011"/>
    <lineage>
        <taxon>Eukaryota</taxon>
        <taxon>Metazoa</taxon>
        <taxon>Ecdysozoa</taxon>
        <taxon>Nematoda</taxon>
        <taxon>Chromadorea</taxon>
        <taxon>Rhabditida</taxon>
        <taxon>Tylenchina</taxon>
        <taxon>Tylenchomorpha</taxon>
        <taxon>Sphaerularioidea</taxon>
        <taxon>Anguinidae</taxon>
        <taxon>Anguininae</taxon>
        <taxon>Ditylenchus</taxon>
    </lineage>
</organism>
<dbReference type="SMART" id="SM00259">
    <property type="entry name" value="ZnF_A20"/>
    <property type="match status" value="1"/>
</dbReference>
<reference evidence="8" key="1">
    <citation type="submission" date="2022-11" db="UniProtKB">
        <authorList>
            <consortium name="WormBaseParasite"/>
        </authorList>
    </citation>
    <scope>IDENTIFICATION</scope>
</reference>
<dbReference type="AlphaFoldDB" id="A0A915E9N4"/>
<dbReference type="PROSITE" id="PS51205">
    <property type="entry name" value="VPS9"/>
    <property type="match status" value="1"/>
</dbReference>
<evidence type="ECO:0000313" key="7">
    <source>
        <dbReference type="Proteomes" id="UP000887574"/>
    </source>
</evidence>
<name>A0A915E9N4_9BILA</name>
<dbReference type="GO" id="GO:0005085">
    <property type="term" value="F:guanyl-nucleotide exchange factor activity"/>
    <property type="evidence" value="ECO:0007669"/>
    <property type="project" value="InterPro"/>
</dbReference>
<evidence type="ECO:0000313" key="8">
    <source>
        <dbReference type="WBParaSite" id="jg3836"/>
    </source>
</evidence>
<dbReference type="SUPFAM" id="SSF109993">
    <property type="entry name" value="VPS9 domain"/>
    <property type="match status" value="1"/>
</dbReference>
<dbReference type="PANTHER" id="PTHR23101:SF122">
    <property type="entry name" value="RABAPTIN-5-ASSOCIATED EXCHANGE FACTOR FOR RAB5"/>
    <property type="match status" value="1"/>
</dbReference>
<dbReference type="SMART" id="SM00167">
    <property type="entry name" value="VPS9"/>
    <property type="match status" value="1"/>
</dbReference>
<dbReference type="InterPro" id="IPR045046">
    <property type="entry name" value="Vps9-like"/>
</dbReference>
<dbReference type="GO" id="GO:0003677">
    <property type="term" value="F:DNA binding"/>
    <property type="evidence" value="ECO:0007669"/>
    <property type="project" value="InterPro"/>
</dbReference>
<dbReference type="Gene3D" id="1.20.5.4770">
    <property type="match status" value="1"/>
</dbReference>
<dbReference type="Gene3D" id="1.20.1050.80">
    <property type="entry name" value="VPS9 domain"/>
    <property type="match status" value="1"/>
</dbReference>
<dbReference type="Gene3D" id="1.10.246.120">
    <property type="match status" value="1"/>
</dbReference>
<dbReference type="Pfam" id="PF02204">
    <property type="entry name" value="VPS9"/>
    <property type="match status" value="1"/>
</dbReference>
<dbReference type="InterPro" id="IPR002653">
    <property type="entry name" value="Znf_A20"/>
</dbReference>
<protein>
    <submittedName>
        <fullName evidence="8">Rab5 GDP/GTP exchange factor</fullName>
    </submittedName>
</protein>
<dbReference type="InterPro" id="IPR003123">
    <property type="entry name" value="VPS9"/>
</dbReference>
<keyword evidence="3" id="KW-0862">Zinc</keyword>
<evidence type="ECO:0000256" key="1">
    <source>
        <dbReference type="ARBA" id="ARBA00022723"/>
    </source>
</evidence>